<keyword evidence="1" id="KW-1133">Transmembrane helix</keyword>
<comment type="caution">
    <text evidence="3">The sequence shown here is derived from an EMBL/GenBank/DDBJ whole genome shotgun (WGS) entry which is preliminary data.</text>
</comment>
<reference evidence="2" key="1">
    <citation type="journal article" date="2014" name="Int. J. Syst. Evol. Microbiol.">
        <title>Complete genome of a new Firmicutes species belonging to the dominant human colonic microbiota ('Ruminococcus bicirculans') reveals two chromosomes and a selective capacity to utilize plant glucans.</title>
        <authorList>
            <consortium name="NISC Comparative Sequencing Program"/>
            <person name="Wegmann U."/>
            <person name="Louis P."/>
            <person name="Goesmann A."/>
            <person name="Henrissat B."/>
            <person name="Duncan S.H."/>
            <person name="Flint H.J."/>
        </authorList>
    </citation>
    <scope>NUCLEOTIDE SEQUENCE</scope>
    <source>
        <strain evidence="2">JCM 10667</strain>
    </source>
</reference>
<evidence type="ECO:0000256" key="1">
    <source>
        <dbReference type="SAM" id="Phobius"/>
    </source>
</evidence>
<evidence type="ECO:0000313" key="4">
    <source>
        <dbReference type="Proteomes" id="UP000549343"/>
    </source>
</evidence>
<sequence>MAGTTPRRRYGPAGLLVILLVVGGLVFSYGLGHAPVSRVCTEQAVSAPLKDHSSLKQGQPDVPLNACLCLAVLFTLLLLGLAAGSGRPAFRLPARAGWAVVLRPEGRRVPVPRHSLQVLRL</sequence>
<dbReference type="RefSeq" id="WP_184885076.1">
    <property type="nucleotide sequence ID" value="NZ_BAAAHD010000069.1"/>
</dbReference>
<keyword evidence="5" id="KW-1185">Reference proteome</keyword>
<feature type="transmembrane region" description="Helical" evidence="1">
    <location>
        <begin position="12"/>
        <end position="31"/>
    </location>
</feature>
<accession>A0A7W7IET0</accession>
<name>A0A7W7IET0_9ACTN</name>
<evidence type="ECO:0000313" key="3">
    <source>
        <dbReference type="EMBL" id="MBB4775675.1"/>
    </source>
</evidence>
<protein>
    <submittedName>
        <fullName evidence="3">Uncharacterized protein</fullName>
    </submittedName>
</protein>
<dbReference type="EMBL" id="BAAAHD010000069">
    <property type="protein sequence ID" value="GAA0590059.1"/>
    <property type="molecule type" value="Genomic_DNA"/>
</dbReference>
<reference evidence="3 4" key="3">
    <citation type="submission" date="2020-08" db="EMBL/GenBank/DDBJ databases">
        <title>Sequencing the genomes of 1000 actinobacteria strains.</title>
        <authorList>
            <person name="Klenk H.-P."/>
        </authorList>
    </citation>
    <scope>NUCLEOTIDE SEQUENCE [LARGE SCALE GENOMIC DNA]</scope>
    <source>
        <strain evidence="3 4">DSM 44772</strain>
    </source>
</reference>
<proteinExistence type="predicted"/>
<reference evidence="5" key="2">
    <citation type="journal article" date="2019" name="Int. J. Syst. Evol. Microbiol.">
        <title>The Global Catalogue of Microorganisms (GCM) 10K type strain sequencing project: providing services to taxonomists for standard genome sequencing and annotation.</title>
        <authorList>
            <consortium name="The Broad Institute Genomics Platform"/>
            <consortium name="The Broad Institute Genome Sequencing Center for Infectious Disease"/>
            <person name="Wu L."/>
            <person name="Ma J."/>
        </authorList>
    </citation>
    <scope>NUCLEOTIDE SEQUENCE [LARGE SCALE GENOMIC DNA]</scope>
    <source>
        <strain evidence="5">JCM 10667</strain>
    </source>
</reference>
<dbReference type="AlphaFoldDB" id="A0A7W7IET0"/>
<evidence type="ECO:0000313" key="2">
    <source>
        <dbReference type="EMBL" id="GAA0590059.1"/>
    </source>
</evidence>
<keyword evidence="1" id="KW-0472">Membrane</keyword>
<reference evidence="2" key="4">
    <citation type="submission" date="2023-12" db="EMBL/GenBank/DDBJ databases">
        <authorList>
            <person name="Sun Q."/>
            <person name="Inoue M."/>
        </authorList>
    </citation>
    <scope>NUCLEOTIDE SEQUENCE</scope>
    <source>
        <strain evidence="2">JCM 10667</strain>
    </source>
</reference>
<dbReference type="Proteomes" id="UP000549343">
    <property type="component" value="Unassembled WGS sequence"/>
</dbReference>
<organism evidence="3 4">
    <name type="scientific">Actinomadura livida</name>
    <dbReference type="NCBI Taxonomy" id="79909"/>
    <lineage>
        <taxon>Bacteria</taxon>
        <taxon>Bacillati</taxon>
        <taxon>Actinomycetota</taxon>
        <taxon>Actinomycetes</taxon>
        <taxon>Streptosporangiales</taxon>
        <taxon>Thermomonosporaceae</taxon>
        <taxon>Actinomadura</taxon>
    </lineage>
</organism>
<dbReference type="Proteomes" id="UP001501427">
    <property type="component" value="Unassembled WGS sequence"/>
</dbReference>
<dbReference type="EMBL" id="JACHMV010000001">
    <property type="protein sequence ID" value="MBB4775675.1"/>
    <property type="molecule type" value="Genomic_DNA"/>
</dbReference>
<gene>
    <name evidence="3" type="ORF">F4557_004093</name>
    <name evidence="2" type="ORF">GCM10009546_60580</name>
</gene>
<feature type="transmembrane region" description="Helical" evidence="1">
    <location>
        <begin position="62"/>
        <end position="83"/>
    </location>
</feature>
<evidence type="ECO:0000313" key="5">
    <source>
        <dbReference type="Proteomes" id="UP001501427"/>
    </source>
</evidence>
<keyword evidence="1" id="KW-0812">Transmembrane</keyword>